<organism evidence="9">
    <name type="scientific">Ornithodoros turicata</name>
    <dbReference type="NCBI Taxonomy" id="34597"/>
    <lineage>
        <taxon>Eukaryota</taxon>
        <taxon>Metazoa</taxon>
        <taxon>Ecdysozoa</taxon>
        <taxon>Arthropoda</taxon>
        <taxon>Chelicerata</taxon>
        <taxon>Arachnida</taxon>
        <taxon>Acari</taxon>
        <taxon>Parasitiformes</taxon>
        <taxon>Ixodida</taxon>
        <taxon>Ixodoidea</taxon>
        <taxon>Argasidae</taxon>
        <taxon>Ornithodorinae</taxon>
        <taxon>Ornithodoros</taxon>
    </lineage>
</organism>
<keyword evidence="5" id="KW-0677">Repeat</keyword>
<dbReference type="GO" id="GO:0045503">
    <property type="term" value="F:dynein light chain binding"/>
    <property type="evidence" value="ECO:0007669"/>
    <property type="project" value="TreeGrafter"/>
</dbReference>
<feature type="region of interest" description="Disordered" evidence="8">
    <location>
        <begin position="200"/>
        <end position="228"/>
    </location>
</feature>
<evidence type="ECO:0000256" key="7">
    <source>
        <dbReference type="PROSITE-ProRule" id="PRU00221"/>
    </source>
</evidence>
<keyword evidence="4 7" id="KW-0853">WD repeat</keyword>
<evidence type="ECO:0000313" key="9">
    <source>
        <dbReference type="EMBL" id="MBY08844.1"/>
    </source>
</evidence>
<name>A0A2R5LH49_9ACAR</name>
<comment type="subcellular location">
    <subcellularLocation>
        <location evidence="1">Cytoplasm</location>
        <location evidence="1">Cytoskeleton</location>
    </subcellularLocation>
</comment>
<dbReference type="GO" id="GO:0005868">
    <property type="term" value="C:cytoplasmic dynein complex"/>
    <property type="evidence" value="ECO:0007669"/>
    <property type="project" value="InterPro"/>
</dbReference>
<dbReference type="InterPro" id="IPR050687">
    <property type="entry name" value="Dynein_IC"/>
</dbReference>
<dbReference type="GO" id="GO:0010970">
    <property type="term" value="P:transport along microtubule"/>
    <property type="evidence" value="ECO:0007669"/>
    <property type="project" value="TreeGrafter"/>
</dbReference>
<dbReference type="InterPro" id="IPR015943">
    <property type="entry name" value="WD40/YVTN_repeat-like_dom_sf"/>
</dbReference>
<dbReference type="SMART" id="SM00320">
    <property type="entry name" value="WD40"/>
    <property type="match status" value="5"/>
</dbReference>
<evidence type="ECO:0000256" key="4">
    <source>
        <dbReference type="ARBA" id="ARBA00022574"/>
    </source>
</evidence>
<dbReference type="InterPro" id="IPR025956">
    <property type="entry name" value="DYNC1I1/DYNC1I2"/>
</dbReference>
<dbReference type="InterPro" id="IPR001680">
    <property type="entry name" value="WD40_rpt"/>
</dbReference>
<accession>A0A2R5LH49</accession>
<feature type="compositionally biased region" description="Basic and acidic residues" evidence="8">
    <location>
        <begin position="205"/>
        <end position="228"/>
    </location>
</feature>
<dbReference type="PROSITE" id="PS50082">
    <property type="entry name" value="WD_REPEATS_2"/>
    <property type="match status" value="1"/>
</dbReference>
<comment type="similarity">
    <text evidence="2">Belongs to the dynein intermediate chain family.</text>
</comment>
<dbReference type="PANTHER" id="PTHR12442:SF22">
    <property type="entry name" value="CYTOPLASMIC DYNEIN 1 INTERMEDIATE CHAIN-RELATED"/>
    <property type="match status" value="1"/>
</dbReference>
<reference evidence="9" key="1">
    <citation type="submission" date="2018-03" db="EMBL/GenBank/DDBJ databases">
        <title>The relapsing fever spirochete Borrelia turicatae persists in the highly oxidative environment of its soft-bodied tick vector.</title>
        <authorList>
            <person name="Bourret T.J."/>
            <person name="Boyle W.K."/>
            <person name="Valenzuela J.G."/>
            <person name="Oliveira F."/>
            <person name="Lopez J.E."/>
        </authorList>
    </citation>
    <scope>NUCLEOTIDE SEQUENCE</scope>
    <source>
        <strain evidence="9">Kansas strain/isolate</strain>
        <tissue evidence="9">Salivary glands</tissue>
    </source>
</reference>
<feature type="repeat" description="WD" evidence="7">
    <location>
        <begin position="512"/>
        <end position="535"/>
    </location>
</feature>
<keyword evidence="3" id="KW-0963">Cytoplasm</keyword>
<dbReference type="EMBL" id="GGLE01004718">
    <property type="protein sequence ID" value="MBY08844.1"/>
    <property type="molecule type" value="Transcribed_RNA"/>
</dbReference>
<dbReference type="SUPFAM" id="SSF50978">
    <property type="entry name" value="WD40 repeat-like"/>
    <property type="match status" value="1"/>
</dbReference>
<dbReference type="AlphaFoldDB" id="A0A2R5LH49"/>
<evidence type="ECO:0000256" key="5">
    <source>
        <dbReference type="ARBA" id="ARBA00022737"/>
    </source>
</evidence>
<feature type="region of interest" description="Disordered" evidence="8">
    <location>
        <begin position="1"/>
        <end position="52"/>
    </location>
</feature>
<feature type="region of interest" description="Disordered" evidence="8">
    <location>
        <begin position="68"/>
        <end position="104"/>
    </location>
</feature>
<keyword evidence="6" id="KW-0206">Cytoskeleton</keyword>
<dbReference type="PANTHER" id="PTHR12442">
    <property type="entry name" value="DYNEIN INTERMEDIATE CHAIN"/>
    <property type="match status" value="1"/>
</dbReference>
<sequence>MEARRAELERKRQKLEQLRMERLKKKEEKEKKDSKVRETEEGVRLRPDHAIDADELLSSLGISLPSGDTSFSSVSTAPSGGSPNVSTPTPSLESHGTPQHTATKTVVRKPKLSICTVHQASIPPRENVTYNKQTQTAASGERDAHPVDYYVLTFGDGLAEEDGEGHSSMASQDMVDPSALLYHHKVMGLPNVEMVKPAQTVEEAPDTKSADATKDEKPKAPKELSEEERQQILLSEDFHMFLDRSARVIERALCESTDICVDYTGGMEDQDSDDKSGIRLSLNRVFFDDRWSKNRIVTSFDWSTQFPELLVASYNNNVDAPHDPDGVCLVWNMKFKKSTPEYIFHCQSPVMSACFAKFHPNLIIGGMYSGQIALWDNRSNKRTPVQRSPLSATAHTHPVYSIQVVGTQNAHNLVSISTDGKFCSWSLDMLSAPQDSMELTQQKQSRSVAVTSLSFPMGDYNNFVVGSEEGAVYTACRHGTKAGILDMFEGHQATVTGIHSHCCQGQVDFSHLFLTSSSDWTIKLWSLKESKPIYSFEDNADYVYDVRWSPVHPALFASVDGTGRLDLWDLNNDTELPTVSEIVDGCPALNKVIWTLSGHQVVVGDDVGKISVYDVGEQLAVPKNDEWSRFVHTLQELKNNQADQELDALNLSSLSAPSLSLYGSSPVPFSSSPLR</sequence>
<dbReference type="Pfam" id="PF00400">
    <property type="entry name" value="WD40"/>
    <property type="match status" value="1"/>
</dbReference>
<evidence type="ECO:0000256" key="6">
    <source>
        <dbReference type="ARBA" id="ARBA00023212"/>
    </source>
</evidence>
<dbReference type="Pfam" id="PF11540">
    <property type="entry name" value="Dynein_IC2"/>
    <property type="match status" value="1"/>
</dbReference>
<evidence type="ECO:0000256" key="2">
    <source>
        <dbReference type="ARBA" id="ARBA00011059"/>
    </source>
</evidence>
<evidence type="ECO:0000256" key="1">
    <source>
        <dbReference type="ARBA" id="ARBA00004245"/>
    </source>
</evidence>
<dbReference type="GO" id="GO:0045504">
    <property type="term" value="F:dynein heavy chain binding"/>
    <property type="evidence" value="ECO:0007669"/>
    <property type="project" value="TreeGrafter"/>
</dbReference>
<evidence type="ECO:0000256" key="3">
    <source>
        <dbReference type="ARBA" id="ARBA00022490"/>
    </source>
</evidence>
<dbReference type="InterPro" id="IPR036322">
    <property type="entry name" value="WD40_repeat_dom_sf"/>
</dbReference>
<evidence type="ECO:0000256" key="8">
    <source>
        <dbReference type="SAM" id="MobiDB-lite"/>
    </source>
</evidence>
<protein>
    <submittedName>
        <fullName evidence="9">Putative cytoplasmic dynein intermediate chain</fullName>
    </submittedName>
</protein>
<dbReference type="FunFam" id="2.130.10.10:FF:000781">
    <property type="entry name" value="Cytoplasmic dynein intermediate chain"/>
    <property type="match status" value="1"/>
</dbReference>
<dbReference type="Gene3D" id="2.130.10.10">
    <property type="entry name" value="YVTN repeat-like/Quinoprotein amine dehydrogenase"/>
    <property type="match status" value="2"/>
</dbReference>
<proteinExistence type="inferred from homology"/>